<organism evidence="7 8">
    <name type="scientific">Triparma laevis f. inornata</name>
    <dbReference type="NCBI Taxonomy" id="1714386"/>
    <lineage>
        <taxon>Eukaryota</taxon>
        <taxon>Sar</taxon>
        <taxon>Stramenopiles</taxon>
        <taxon>Ochrophyta</taxon>
        <taxon>Bolidophyceae</taxon>
        <taxon>Parmales</taxon>
        <taxon>Triparmaceae</taxon>
        <taxon>Triparma</taxon>
    </lineage>
</organism>
<dbReference type="SUPFAM" id="SSF51905">
    <property type="entry name" value="FAD/NAD(P)-binding domain"/>
    <property type="match status" value="1"/>
</dbReference>
<dbReference type="PANTHER" id="PTHR46091:SF3">
    <property type="entry name" value="AMINE OXIDASE DOMAIN-CONTAINING PROTEIN"/>
    <property type="match status" value="1"/>
</dbReference>
<evidence type="ECO:0000313" key="8">
    <source>
        <dbReference type="Proteomes" id="UP001162640"/>
    </source>
</evidence>
<keyword evidence="5" id="KW-0521">NADP</keyword>
<dbReference type="PANTHER" id="PTHR46091">
    <property type="entry name" value="BLR7054 PROTEIN"/>
    <property type="match status" value="1"/>
</dbReference>
<evidence type="ECO:0000256" key="5">
    <source>
        <dbReference type="ARBA" id="ARBA00022857"/>
    </source>
</evidence>
<accession>A0A9W7B4D1</accession>
<sequence>MSQAGGCLHTFEEKGYEFDVGLHYIGGMVGSRWSSLRKMYDVVTGGRVEWCKVRQCLDDPYDSAVCTGEYEESGADSIHFYGDYKRTEKELKAKLTKEEGKQVSSFFFSLNFTVVRMAGWLVAKVMPIWLRRSVGRLVEIPSAGVLNVTTTDYMKNALGVTSSKVHGILTYLFGDYGLMPSVSSWAVHAVVFNHWRGGAFYPYGGSSALAMGACEVIRQNGGLILVNSRVKSIVVEGGKAVGVEMEKDGNVSEWGWARTKPERGAKRRGWRPDIAAAANGSGSPTNTQAEGTDGLVERLSERDSEELNIFRANKIVSDVGARNTFLRLLKSEDIANVDKSFISDLTQDEQGDLDEHARMAPSCALLNLFIGLDAPAESLGVPATNAWVVPSWDHEKNLQKFWAEDGESELPVAFIGSNSAKDFSYEKRFGKNRGSVMVLAPVEYKWFKKWENNRVHARGEDYDAMKKHWEEKLLKKLYQVYPNVKGHITVRRGRAKRGCLGGGERTELIN</sequence>
<proteinExistence type="inferred from homology"/>
<evidence type="ECO:0000256" key="3">
    <source>
        <dbReference type="ARBA" id="ARBA00022729"/>
    </source>
</evidence>
<evidence type="ECO:0000256" key="4">
    <source>
        <dbReference type="ARBA" id="ARBA00022827"/>
    </source>
</evidence>
<dbReference type="EMBL" id="BLQM01000337">
    <property type="protein sequence ID" value="GMH84006.1"/>
    <property type="molecule type" value="Genomic_DNA"/>
</dbReference>
<keyword evidence="2" id="KW-0285">Flavoprotein</keyword>
<comment type="caution">
    <text evidence="7">The sequence shown here is derived from an EMBL/GenBank/DDBJ whole genome shotgun (WGS) entry which is preliminary data.</text>
</comment>
<name>A0A9W7B4D1_9STRA</name>
<comment type="similarity">
    <text evidence="1">Belongs to the carotenoid/retinoid oxidoreductase family. CrtISO subfamily.</text>
</comment>
<keyword evidence="6" id="KW-0520">NAD</keyword>
<evidence type="ECO:0000256" key="1">
    <source>
        <dbReference type="ARBA" id="ARBA00005855"/>
    </source>
</evidence>
<protein>
    <submittedName>
        <fullName evidence="7">Uncharacterized protein</fullName>
    </submittedName>
</protein>
<dbReference type="Proteomes" id="UP001162640">
    <property type="component" value="Unassembled WGS sequence"/>
</dbReference>
<evidence type="ECO:0000256" key="2">
    <source>
        <dbReference type="ARBA" id="ARBA00022630"/>
    </source>
</evidence>
<keyword evidence="3" id="KW-0732">Signal</keyword>
<dbReference type="InterPro" id="IPR036188">
    <property type="entry name" value="FAD/NAD-bd_sf"/>
</dbReference>
<keyword evidence="4" id="KW-0274">FAD</keyword>
<dbReference type="AlphaFoldDB" id="A0A9W7B4D1"/>
<dbReference type="InterPro" id="IPR052206">
    <property type="entry name" value="Retinol_saturase"/>
</dbReference>
<evidence type="ECO:0000313" key="7">
    <source>
        <dbReference type="EMBL" id="GMH84006.1"/>
    </source>
</evidence>
<reference evidence="8" key="1">
    <citation type="journal article" date="2023" name="Commun. Biol.">
        <title>Genome analysis of Parmales, the sister group of diatoms, reveals the evolutionary specialization of diatoms from phago-mixotrophs to photoautotrophs.</title>
        <authorList>
            <person name="Ban H."/>
            <person name="Sato S."/>
            <person name="Yoshikawa S."/>
            <person name="Yamada K."/>
            <person name="Nakamura Y."/>
            <person name="Ichinomiya M."/>
            <person name="Sato N."/>
            <person name="Blanc-Mathieu R."/>
            <person name="Endo H."/>
            <person name="Kuwata A."/>
            <person name="Ogata H."/>
        </authorList>
    </citation>
    <scope>NUCLEOTIDE SEQUENCE [LARGE SCALE GENOMIC DNA]</scope>
</reference>
<evidence type="ECO:0000256" key="6">
    <source>
        <dbReference type="ARBA" id="ARBA00023027"/>
    </source>
</evidence>
<dbReference type="Gene3D" id="3.50.50.60">
    <property type="entry name" value="FAD/NAD(P)-binding domain"/>
    <property type="match status" value="1"/>
</dbReference>
<gene>
    <name evidence="7" type="ORF">TL16_g09784</name>
</gene>